<accession>A0A829YFL6</accession>
<keyword evidence="2" id="KW-1185">Reference proteome</keyword>
<organism evidence="1 2">
    <name type="scientific">Steroidobacter agaridevorans</name>
    <dbReference type="NCBI Taxonomy" id="2695856"/>
    <lineage>
        <taxon>Bacteria</taxon>
        <taxon>Pseudomonadati</taxon>
        <taxon>Pseudomonadota</taxon>
        <taxon>Gammaproteobacteria</taxon>
        <taxon>Steroidobacterales</taxon>
        <taxon>Steroidobacteraceae</taxon>
        <taxon>Steroidobacter</taxon>
    </lineage>
</organism>
<dbReference type="RefSeq" id="WP_209005460.1">
    <property type="nucleotide sequence ID" value="NZ_BLJN01000004.1"/>
</dbReference>
<dbReference type="AlphaFoldDB" id="A0A829YFL6"/>
<dbReference type="EMBL" id="BLJN01000004">
    <property type="protein sequence ID" value="GFE82020.1"/>
    <property type="molecule type" value="Genomic_DNA"/>
</dbReference>
<evidence type="ECO:0000313" key="2">
    <source>
        <dbReference type="Proteomes" id="UP000445000"/>
    </source>
</evidence>
<dbReference type="SUPFAM" id="SSF53756">
    <property type="entry name" value="UDP-Glycosyltransferase/glycogen phosphorylase"/>
    <property type="match status" value="1"/>
</dbReference>
<name>A0A829YFL6_9GAMM</name>
<gene>
    <name evidence="1" type="ORF">GCM10011487_40200</name>
</gene>
<evidence type="ECO:0000313" key="1">
    <source>
        <dbReference type="EMBL" id="GFE82020.1"/>
    </source>
</evidence>
<reference evidence="2" key="1">
    <citation type="submission" date="2020-01" db="EMBL/GenBank/DDBJ databases">
        <title>'Steroidobacter agaridevorans' sp. nov., agar-degrading bacteria isolated from rhizosphere soils.</title>
        <authorList>
            <person name="Ikenaga M."/>
            <person name="Kataoka M."/>
            <person name="Murouchi A."/>
            <person name="Katsuragi S."/>
            <person name="Sakai M."/>
        </authorList>
    </citation>
    <scope>NUCLEOTIDE SEQUENCE [LARGE SCALE GENOMIC DNA]</scope>
    <source>
        <strain evidence="2">YU21-B</strain>
    </source>
</reference>
<proteinExistence type="predicted"/>
<sequence length="509" mass="56367">MRGGLPLSSEFMNALATVEAQLPVLDWRVGGIAVWPLVRVRWMFAEFTAAKQRAEVGPTPSVSAVSRLRAMASGAMRGFTDSILHARDRDRGPVRRDLVFLSDGLSFARIGPHWVERFCDPLIADASANGLSSALWTPLHTYRRPLHTPSRSVQAGVDRATVRAMLRRAPLPAVLPMREEACEVLSRAGFGASSLALAKILSDAARLRAVADFYRAKLERTRPKLAMLVSYYSLEGFAFVLACRESGVPVVDLQHGVQGSMHPAYAAWPRPKDRTHPLLPDYFWVWSDWEREVISQWSVDTTHSAVVGGNPWMNVWRDSTAWPGSAAALTAGRELKARSGHRPVVLVTLQFGFAPADQIDPLARLIEHAADRFAFWVRLHPVMLAEREAVRSRLGNPERFLLDEPTDLPLQALLPSIDLHLTHSSSTVIEAAQFGVRSVLTTQWGAELFEPSIEQGWAHLETGDEIQLAATLERVLALGRGGDLAESAQRSALVELIEQATDRRTRERT</sequence>
<comment type="caution">
    <text evidence="1">The sequence shown here is derived from an EMBL/GenBank/DDBJ whole genome shotgun (WGS) entry which is preliminary data.</text>
</comment>
<dbReference type="Proteomes" id="UP000445000">
    <property type="component" value="Unassembled WGS sequence"/>
</dbReference>
<protein>
    <submittedName>
        <fullName evidence="1">Uncharacterized protein</fullName>
    </submittedName>
</protein>